<keyword evidence="2" id="KW-1185">Reference proteome</keyword>
<protein>
    <submittedName>
        <fullName evidence="1">Uncharacterized protein</fullName>
    </submittedName>
</protein>
<reference evidence="1 2" key="1">
    <citation type="journal article" date="2012" name="J. Bacteriol.">
        <title>Genome sequence of the model hyperthermophilic archaeon Thermococcus litoralis NS-C.</title>
        <authorList>
            <person name="Gardner A.F."/>
            <person name="Kumar S."/>
            <person name="Perler F.B."/>
        </authorList>
    </citation>
    <scope>NUCLEOTIDE SEQUENCE [LARGE SCALE GENOMIC DNA]</scope>
    <source>
        <strain evidence="2">ATCC 51850 / DSM 5473 / JCM 8560 / NS-C</strain>
    </source>
</reference>
<name>S5ZTL1_THELN</name>
<dbReference type="Proteomes" id="UP000015502">
    <property type="component" value="Chromosome"/>
</dbReference>
<organism evidence="1 2">
    <name type="scientific">Thermococcus litoralis (strain ATCC 51850 / DSM 5473 / JCM 8560 / NS-C)</name>
    <dbReference type="NCBI Taxonomy" id="523849"/>
    <lineage>
        <taxon>Archaea</taxon>
        <taxon>Methanobacteriati</taxon>
        <taxon>Methanobacteriota</taxon>
        <taxon>Thermococci</taxon>
        <taxon>Thermococcales</taxon>
        <taxon>Thermococcaceae</taxon>
        <taxon>Thermococcus</taxon>
    </lineage>
</organism>
<dbReference type="PaxDb" id="523849-OCC_13500"/>
<sequence length="31" mass="3916">MNEREFVELIIQKQELKREISYERILFCIPF</sequence>
<dbReference type="EMBL" id="CP006670">
    <property type="protein sequence ID" value="AGT34194.1"/>
    <property type="molecule type" value="Genomic_DNA"/>
</dbReference>
<gene>
    <name evidence="1" type="ORF">OCC_13500</name>
</gene>
<proteinExistence type="predicted"/>
<evidence type="ECO:0000313" key="2">
    <source>
        <dbReference type="Proteomes" id="UP000015502"/>
    </source>
</evidence>
<dbReference type="AlphaFoldDB" id="S5ZTL1"/>
<dbReference type="HOGENOM" id="CLU_3394568_0_0_2"/>
<dbReference type="KEGG" id="tlt:OCC_13500"/>
<accession>S5ZTL1</accession>
<evidence type="ECO:0000313" key="1">
    <source>
        <dbReference type="EMBL" id="AGT34194.1"/>
    </source>
</evidence>